<keyword evidence="2" id="KW-1185">Reference proteome</keyword>
<sequence length="167" mass="18198">MPYHKRAELLEAATAFCTSFANKASPDKIMGHFARASPPATSTTSTSTKDSDILALEHGLPQLAPFLGREFRGRAGVAEYFEAIGTCLTYEDMRFGDYVVDAVEGRVAVRGSARFTWTATGQSWDETFAYKLAFDEGNKVVRYEVWADSGAAYLASKGGLDRVMDGS</sequence>
<evidence type="ECO:0000313" key="2">
    <source>
        <dbReference type="Proteomes" id="UP001295740"/>
    </source>
</evidence>
<dbReference type="AlphaFoldDB" id="A0AAI8VS07"/>
<organism evidence="1 2">
    <name type="scientific">Anthostomella pinea</name>
    <dbReference type="NCBI Taxonomy" id="933095"/>
    <lineage>
        <taxon>Eukaryota</taxon>
        <taxon>Fungi</taxon>
        <taxon>Dikarya</taxon>
        <taxon>Ascomycota</taxon>
        <taxon>Pezizomycotina</taxon>
        <taxon>Sordariomycetes</taxon>
        <taxon>Xylariomycetidae</taxon>
        <taxon>Xylariales</taxon>
        <taxon>Xylariaceae</taxon>
        <taxon>Anthostomella</taxon>
    </lineage>
</organism>
<gene>
    <name evidence="1" type="ORF">KHLLAP_LOCUS10480</name>
</gene>
<comment type="caution">
    <text evidence="1">The sequence shown here is derived from an EMBL/GenBank/DDBJ whole genome shotgun (WGS) entry which is preliminary data.</text>
</comment>
<dbReference type="InterPro" id="IPR032710">
    <property type="entry name" value="NTF2-like_dom_sf"/>
</dbReference>
<dbReference type="Gene3D" id="3.10.450.50">
    <property type="match status" value="1"/>
</dbReference>
<protein>
    <submittedName>
        <fullName evidence="1">Uu.00g059120.m01.CDS01</fullName>
    </submittedName>
</protein>
<accession>A0AAI8VS07</accession>
<evidence type="ECO:0000313" key="1">
    <source>
        <dbReference type="EMBL" id="CAJ2510012.1"/>
    </source>
</evidence>
<proteinExistence type="predicted"/>
<name>A0AAI8VS07_9PEZI</name>
<reference evidence="1" key="1">
    <citation type="submission" date="2023-10" db="EMBL/GenBank/DDBJ databases">
        <authorList>
            <person name="Hackl T."/>
        </authorList>
    </citation>
    <scope>NUCLEOTIDE SEQUENCE</scope>
</reference>
<dbReference type="SUPFAM" id="SSF54427">
    <property type="entry name" value="NTF2-like"/>
    <property type="match status" value="1"/>
</dbReference>
<dbReference type="EMBL" id="CAUWAG010000013">
    <property type="protein sequence ID" value="CAJ2510012.1"/>
    <property type="molecule type" value="Genomic_DNA"/>
</dbReference>
<dbReference type="Proteomes" id="UP001295740">
    <property type="component" value="Unassembled WGS sequence"/>
</dbReference>